<comment type="caution">
    <text evidence="2">The sequence shown here is derived from an EMBL/GenBank/DDBJ whole genome shotgun (WGS) entry which is preliminary data.</text>
</comment>
<dbReference type="OrthoDB" id="1985886at2"/>
<organism evidence="2 3">
    <name type="scientific">Paenibacillus illinoisensis</name>
    <dbReference type="NCBI Taxonomy" id="59845"/>
    <lineage>
        <taxon>Bacteria</taxon>
        <taxon>Bacillati</taxon>
        <taxon>Bacillota</taxon>
        <taxon>Bacilli</taxon>
        <taxon>Bacillales</taxon>
        <taxon>Paenibacillaceae</taxon>
        <taxon>Paenibacillus</taxon>
    </lineage>
</organism>
<evidence type="ECO:0008006" key="4">
    <source>
        <dbReference type="Google" id="ProtNLM"/>
    </source>
</evidence>
<evidence type="ECO:0000313" key="3">
    <source>
        <dbReference type="Proteomes" id="UP000247459"/>
    </source>
</evidence>
<dbReference type="Proteomes" id="UP000247459">
    <property type="component" value="Unassembled WGS sequence"/>
</dbReference>
<evidence type="ECO:0000256" key="1">
    <source>
        <dbReference type="SAM" id="Phobius"/>
    </source>
</evidence>
<evidence type="ECO:0000313" key="2">
    <source>
        <dbReference type="EMBL" id="PYY31011.1"/>
    </source>
</evidence>
<gene>
    <name evidence="2" type="ORF">PIL02S_00558</name>
</gene>
<dbReference type="RefSeq" id="WP_110756203.1">
    <property type="nucleotide sequence ID" value="NZ_PRLG01000003.1"/>
</dbReference>
<sequence length="328" mass="37224">MKTTNLAIIFLLIVVPFYLILDMRTSDQKLVNRLEAQYSAALHTAVQDAAFALNQNEYQENEASYQSSKYFNANKEAAIETFWKTMNLNFGAGEDPVAQGALAAYVPVVAVTDYSGFHIYAFTEYTDAVGSKVYKHEWKPEKPYAYSDQAGNSINFTLDSYVTAYEAGTGTWLKGYRQELEGLTDIALLNDEKQFDEMRRRTIVNAVQKDVAYFINQHNKFTLRLGSYYDFKIPLIPNEEWTNSVDDIGILAFIQGLPVGHQFYNNYAFGSGRIVKKNVVYGAIEERTGLKYYYRSNYPLNMRVEETFASEKDAAAAGYMPAKGLNTR</sequence>
<dbReference type="AlphaFoldDB" id="A0A2W0D544"/>
<proteinExistence type="predicted"/>
<accession>A0A2W0D544</accession>
<keyword evidence="1" id="KW-1133">Transmembrane helix</keyword>
<protein>
    <recommendedName>
        <fullName evidence="4">F0F1-type ATP synthase</fullName>
    </recommendedName>
</protein>
<keyword evidence="1" id="KW-0472">Membrane</keyword>
<dbReference type="EMBL" id="PRLG01000003">
    <property type="protein sequence ID" value="PYY31011.1"/>
    <property type="molecule type" value="Genomic_DNA"/>
</dbReference>
<name>A0A2W0D544_9BACL</name>
<feature type="transmembrane region" description="Helical" evidence="1">
    <location>
        <begin position="6"/>
        <end position="23"/>
    </location>
</feature>
<keyword evidence="1" id="KW-0812">Transmembrane</keyword>
<reference evidence="2 3" key="1">
    <citation type="submission" date="2018-01" db="EMBL/GenBank/DDBJ databases">
        <title>Genome sequence of the PGP bacterium Paenibacillus illinoisensis E3.</title>
        <authorList>
            <person name="Rolli E."/>
            <person name="Marasco R."/>
            <person name="Bessem C."/>
            <person name="Michoud G."/>
            <person name="Gaiarsa S."/>
            <person name="Borin S."/>
            <person name="Daffonchio D."/>
        </authorList>
    </citation>
    <scope>NUCLEOTIDE SEQUENCE [LARGE SCALE GENOMIC DNA]</scope>
    <source>
        <strain evidence="2 3">E3</strain>
    </source>
</reference>